<evidence type="ECO:0000313" key="5">
    <source>
        <dbReference type="Proteomes" id="UP000018144"/>
    </source>
</evidence>
<comment type="similarity">
    <text evidence="1">Belongs to the glycosyltransferase 15 family.</text>
</comment>
<dbReference type="GO" id="GO:0005794">
    <property type="term" value="C:Golgi apparatus"/>
    <property type="evidence" value="ECO:0007669"/>
    <property type="project" value="TreeGrafter"/>
</dbReference>
<dbReference type="GO" id="GO:0000026">
    <property type="term" value="F:alpha-1,2-mannosyltransferase activity"/>
    <property type="evidence" value="ECO:0007669"/>
    <property type="project" value="TreeGrafter"/>
</dbReference>
<dbReference type="GO" id="GO:0016020">
    <property type="term" value="C:membrane"/>
    <property type="evidence" value="ECO:0007669"/>
    <property type="project" value="InterPro"/>
</dbReference>
<dbReference type="EMBL" id="HF936132">
    <property type="protein sequence ID" value="CCX33485.1"/>
    <property type="molecule type" value="Genomic_DNA"/>
</dbReference>
<evidence type="ECO:0000256" key="1">
    <source>
        <dbReference type="ARBA" id="ARBA00007677"/>
    </source>
</evidence>
<dbReference type="PANTHER" id="PTHR31121">
    <property type="entry name" value="ALPHA-1,2 MANNOSYLTRANSFERASE KTR1"/>
    <property type="match status" value="1"/>
</dbReference>
<keyword evidence="2 4" id="KW-0328">Glycosyltransferase</keyword>
<dbReference type="InterPro" id="IPR029044">
    <property type="entry name" value="Nucleotide-diphossugar_trans"/>
</dbReference>
<keyword evidence="5" id="KW-1185">Reference proteome</keyword>
<dbReference type="FunFam" id="3.90.550.10:FF:000051">
    <property type="entry name" value="Alpha-1,2-mannosyltransferase (Ktr4)"/>
    <property type="match status" value="1"/>
</dbReference>
<protein>
    <submittedName>
        <fullName evidence="4">Similar to Glycolipid 2-alpha-mannosyltransferase acc. no. P27809</fullName>
    </submittedName>
</protein>
<reference evidence="4 5" key="1">
    <citation type="journal article" date="2013" name="PLoS Genet.">
        <title>The genome and development-dependent transcriptomes of Pyronema confluens: a window into fungal evolution.</title>
        <authorList>
            <person name="Traeger S."/>
            <person name="Altegoer F."/>
            <person name="Freitag M."/>
            <person name="Gabaldon T."/>
            <person name="Kempken F."/>
            <person name="Kumar A."/>
            <person name="Marcet-Houben M."/>
            <person name="Poggeler S."/>
            <person name="Stajich J.E."/>
            <person name="Nowrousian M."/>
        </authorList>
    </citation>
    <scope>NUCLEOTIDE SEQUENCE [LARGE SCALE GENOMIC DNA]</scope>
    <source>
        <strain evidence="5">CBS 100304</strain>
        <tissue evidence="4">Vegetative mycelium</tissue>
    </source>
</reference>
<organism evidence="4 5">
    <name type="scientific">Pyronema omphalodes (strain CBS 100304)</name>
    <name type="common">Pyronema confluens</name>
    <dbReference type="NCBI Taxonomy" id="1076935"/>
    <lineage>
        <taxon>Eukaryota</taxon>
        <taxon>Fungi</taxon>
        <taxon>Dikarya</taxon>
        <taxon>Ascomycota</taxon>
        <taxon>Pezizomycotina</taxon>
        <taxon>Pezizomycetes</taxon>
        <taxon>Pezizales</taxon>
        <taxon>Pyronemataceae</taxon>
        <taxon>Pyronema</taxon>
    </lineage>
</organism>
<dbReference type="SUPFAM" id="SSF53448">
    <property type="entry name" value="Nucleotide-diphospho-sugar transferases"/>
    <property type="match status" value="1"/>
</dbReference>
<dbReference type="Proteomes" id="UP000018144">
    <property type="component" value="Unassembled WGS sequence"/>
</dbReference>
<sequence>MEPKYTPITRRSIGSRKFLIVCAVLCTILFWIAGNLYAQRGPSVPTGIQNDLDHTNAFVNHPPAAAETQPVPTIVVPIVPAAKATNIPNLKHLWGVPETSGHLRGEGVRNRTQIGREKASLVMLVRNREQKDALMAMKNIEERFNQNYRYPWTFLNDEPFSDDFKVQTSRIASGEVKYGLIPHNEWSVPDFIDTDKFHEKLKEFEAKKILYGGSESYRHMCRYNSGFFFESDLLKDYDWYWRVEPSTGFYCDQLYDPFTFMRENNKRYSFVMTLYEYRSTIETLWQATREFVKEHPDYVADDNSAGFIVDGYSGKHSLQSKDFNLCHFWSNFEIADLNLWRSKEYREYFDYLDKKGGFFYERWGDAPVHSIAAALFLKKDQIHFWHDMGYRHPPYERCPTDEESHDSVRCMCPFDKAKSFDFDGYSCQKRWWKFHGQNDEGKPIPKYKIPDF</sequence>
<evidence type="ECO:0000256" key="3">
    <source>
        <dbReference type="ARBA" id="ARBA00022679"/>
    </source>
</evidence>
<name>U4LU88_PYROM</name>
<evidence type="ECO:0000313" key="4">
    <source>
        <dbReference type="EMBL" id="CCX33485.1"/>
    </source>
</evidence>
<evidence type="ECO:0000256" key="2">
    <source>
        <dbReference type="ARBA" id="ARBA00022676"/>
    </source>
</evidence>
<accession>U4LU88</accession>
<dbReference type="GO" id="GO:0000032">
    <property type="term" value="P:cell wall mannoprotein biosynthetic process"/>
    <property type="evidence" value="ECO:0007669"/>
    <property type="project" value="TreeGrafter"/>
</dbReference>
<dbReference type="OrthoDB" id="439943at2759"/>
<dbReference type="AlphaFoldDB" id="U4LU88"/>
<dbReference type="PANTHER" id="PTHR31121:SF10">
    <property type="entry name" value="MANNOSYLTRANSFERASE KTR2-RELATED"/>
    <property type="match status" value="1"/>
</dbReference>
<dbReference type="STRING" id="1076935.U4LU88"/>
<dbReference type="Pfam" id="PF01793">
    <property type="entry name" value="Glyco_transf_15"/>
    <property type="match status" value="1"/>
</dbReference>
<dbReference type="eggNOG" id="KOG4472">
    <property type="taxonomic scope" value="Eukaryota"/>
</dbReference>
<dbReference type="GO" id="GO:0006493">
    <property type="term" value="P:protein O-linked glycosylation"/>
    <property type="evidence" value="ECO:0007669"/>
    <property type="project" value="TreeGrafter"/>
</dbReference>
<dbReference type="InterPro" id="IPR002685">
    <property type="entry name" value="Glyco_trans_15"/>
</dbReference>
<gene>
    <name evidence="4" type="ORF">PCON_01327</name>
</gene>
<dbReference type="GO" id="GO:0006487">
    <property type="term" value="P:protein N-linked glycosylation"/>
    <property type="evidence" value="ECO:0007669"/>
    <property type="project" value="TreeGrafter"/>
</dbReference>
<proteinExistence type="inferred from homology"/>
<dbReference type="Gene3D" id="3.90.550.10">
    <property type="entry name" value="Spore Coat Polysaccharide Biosynthesis Protein SpsA, Chain A"/>
    <property type="match status" value="1"/>
</dbReference>
<keyword evidence="3 4" id="KW-0808">Transferase</keyword>